<keyword evidence="5" id="KW-0227">DNA damage</keyword>
<dbReference type="SMART" id="SM00726">
    <property type="entry name" value="UIM"/>
    <property type="match status" value="2"/>
</dbReference>
<dbReference type="AlphaFoldDB" id="A0A803JXC9"/>
<organism evidence="13">
    <name type="scientific">Xenopus tropicalis</name>
    <name type="common">Western clawed frog</name>
    <name type="synonym">Silurana tropicalis</name>
    <dbReference type="NCBI Taxonomy" id="8364"/>
    <lineage>
        <taxon>Eukaryota</taxon>
        <taxon>Metazoa</taxon>
        <taxon>Chordata</taxon>
        <taxon>Craniata</taxon>
        <taxon>Vertebrata</taxon>
        <taxon>Euteleostomi</taxon>
        <taxon>Amphibia</taxon>
        <taxon>Batrachia</taxon>
        <taxon>Anura</taxon>
        <taxon>Pipoidea</taxon>
        <taxon>Pipidae</taxon>
        <taxon>Xenopodinae</taxon>
        <taxon>Xenopus</taxon>
        <taxon>Silurana</taxon>
    </lineage>
</organism>
<proteinExistence type="inferred from homology"/>
<dbReference type="FunCoup" id="A0A803JXC9">
    <property type="interactions" value="2663"/>
</dbReference>
<reference evidence="13" key="2">
    <citation type="submission" date="2021-03" db="UniProtKB">
        <authorList>
            <consortium name="Ensembl"/>
        </authorList>
    </citation>
    <scope>IDENTIFICATION</scope>
</reference>
<keyword evidence="4" id="KW-0677">Repeat</keyword>
<keyword evidence="6" id="KW-0156">Chromatin regulator</keyword>
<sequence length="874" mass="97314">MPPRKRRKSHFDESEPPSLSNEEERPENSSMGCRGQNCSEKRRAIRDHFIVISDSEGEEEKEVIRFGKNIAQPDGRRTSVKRKIAQMTEEEQLALAVRMSEQEANHVNYSQEEEDELLRKAIEESLHSCTVSEPCNTTTQQNTNTLHSTNRTLAAEDCSEKHPISQNCSLSEPPNNITVQQVYKETLSTNEPVKLQEHAEEKSFSQVSALFELPSGAAEQQMNKEAHSTERPVVTGDVVEEGHLSQTFTVSETPLSSTQEMNTEDFTTSATFVTEEVGEALTQYSTVSSQSRHKSPVVLLMRLSQDIVESSSVILSPKCRDPFSDMESGMASSCPSNSSNFVSMLPHKALTLSPVFPKQLPRRLGLSPRKLFQGASLTSDSKEQEVDDQCSHCSESSELDYSVLPNSLQAEPFKSNTATEVLKENNTLLNGVTTEEQTGASNSCLDSQRQSGSTVHYYWGVPFCPKGEDPNLYTRVILCQLEVYEKSLKKAQRQLLRKMNFGEPVQLSAPPLRRTERGKADSQDSLSQESEDLKDEDSPRPVDDEEVDSEKPMNQCVSSSSRQPAESLEEESPIPAQDEQDNNSQTLFASTIPGAGMDLEPVSCENEVTPTSKVNSNNDVVQIEDGEEEEELTVCPETQPSPARAETLIAEVADLTEEHPLSQSSVPSAEETVPMERPQDVECPLCGQQFSPSQIEIHAAYCDGTKKSDEKEMIVLRSGPRLSRKFTGPGDLPSVESGKHETCYICRTLVSLKDYQTHVDNCLQTAARETQSNQTLRSTRGTSRQDGRLLSMLEQTETVPTEPHSSSQEFGHNSFSPPREDESAVMSNLSESPIKSFISISEAKDCLVDFKHQFSHKPSNRVTRQSSRGRRRRR</sequence>
<dbReference type="CDD" id="cd20912">
    <property type="entry name" value="AIR_RAP80-like"/>
    <property type="match status" value="1"/>
</dbReference>
<dbReference type="InterPro" id="IPR038868">
    <property type="entry name" value="RAP80"/>
</dbReference>
<evidence type="ECO:0000256" key="1">
    <source>
        <dbReference type="ARBA" id="ARBA00004123"/>
    </source>
</evidence>
<dbReference type="Ensembl" id="ENSXETT00000121135">
    <property type="protein sequence ID" value="ENSXETP00000112687"/>
    <property type="gene ID" value="ENSXETG00000003513"/>
</dbReference>
<evidence type="ECO:0000256" key="8">
    <source>
        <dbReference type="ARBA" id="ARBA00023242"/>
    </source>
</evidence>
<feature type="compositionally biased region" description="Polar residues" evidence="11">
    <location>
        <begin position="796"/>
        <end position="816"/>
    </location>
</feature>
<protein>
    <recommendedName>
        <fullName evidence="3">BRCA1-A complex subunit RAP80</fullName>
    </recommendedName>
    <alternativeName>
        <fullName evidence="10">Receptor-associated protein 80</fullName>
    </alternativeName>
    <alternativeName>
        <fullName evidence="9">Ubiquitin interaction motif-containing protein 1</fullName>
    </alternativeName>
</protein>
<keyword evidence="8" id="KW-0539">Nucleus</keyword>
<evidence type="ECO:0000256" key="2">
    <source>
        <dbReference type="ARBA" id="ARBA00006465"/>
    </source>
</evidence>
<dbReference type="InterPro" id="IPR040714">
    <property type="entry name" value="RAP80_UIM"/>
</dbReference>
<dbReference type="GO" id="GO:0070531">
    <property type="term" value="C:BRCA1-A complex"/>
    <property type="evidence" value="ECO:0007669"/>
    <property type="project" value="InterPro"/>
</dbReference>
<comment type="subcellular location">
    <subcellularLocation>
        <location evidence="1">Nucleus</location>
    </subcellularLocation>
</comment>
<feature type="region of interest" description="Disordered" evidence="11">
    <location>
        <begin position="853"/>
        <end position="874"/>
    </location>
</feature>
<evidence type="ECO:0000256" key="4">
    <source>
        <dbReference type="ARBA" id="ARBA00022737"/>
    </source>
</evidence>
<dbReference type="Gene3D" id="6.10.250.1800">
    <property type="match status" value="1"/>
</dbReference>
<evidence type="ECO:0000259" key="12">
    <source>
        <dbReference type="Pfam" id="PF18282"/>
    </source>
</evidence>
<dbReference type="InterPro" id="IPR003903">
    <property type="entry name" value="UIM_dom"/>
</dbReference>
<reference evidence="13" key="1">
    <citation type="journal article" date="2010" name="Science">
        <title>The genome of the Western clawed frog Xenopus tropicalis.</title>
        <authorList>
            <person name="Hellsten U."/>
            <person name="Harland R.M."/>
            <person name="Gilchrist M.J."/>
            <person name="Hendrix D."/>
            <person name="Jurka J."/>
            <person name="Kapitonov V."/>
            <person name="Ovcharenko I."/>
            <person name="Putnam N.H."/>
            <person name="Shu S."/>
            <person name="Taher L."/>
            <person name="Blitz I.L."/>
            <person name="Blumberg B."/>
            <person name="Dichmann D.S."/>
            <person name="Dubchak I."/>
            <person name="Amaya E."/>
            <person name="Detter J.C."/>
            <person name="Fletcher R."/>
            <person name="Gerhard D.S."/>
            <person name="Goodstein D."/>
            <person name="Graves T."/>
            <person name="Grigoriev I.V."/>
            <person name="Grimwood J."/>
            <person name="Kawashima T."/>
            <person name="Lindquist E."/>
            <person name="Lucas S.M."/>
            <person name="Mead P.E."/>
            <person name="Mitros T."/>
            <person name="Ogino H."/>
            <person name="Ohta Y."/>
            <person name="Poliakov A.V."/>
            <person name="Pollet N."/>
            <person name="Robert J."/>
            <person name="Salamov A."/>
            <person name="Sater A.K."/>
            <person name="Schmutz J."/>
            <person name="Terry A."/>
            <person name="Vize P.D."/>
            <person name="Warren W.C."/>
            <person name="Wells D."/>
            <person name="Wills A."/>
            <person name="Wilson R.K."/>
            <person name="Zimmerman L.B."/>
            <person name="Zorn A.M."/>
            <person name="Grainger R."/>
            <person name="Grammer T."/>
            <person name="Khokha M.K."/>
            <person name="Richardson P.M."/>
            <person name="Rokhsar D.S."/>
        </authorList>
    </citation>
    <scope>NUCLEOTIDE SEQUENCE [LARGE SCALE GENOMIC DNA]</scope>
    <source>
        <strain evidence="13">Nigerian</strain>
    </source>
</reference>
<feature type="compositionally biased region" description="Polar residues" evidence="11">
    <location>
        <begin position="555"/>
        <end position="564"/>
    </location>
</feature>
<gene>
    <name evidence="13" type="primary">sh2d4b</name>
</gene>
<dbReference type="PANTHER" id="PTHR15932">
    <property type="entry name" value="UBIQUITIN INTERACTION MOTIF-CONTAINING PROTEIN 1"/>
    <property type="match status" value="1"/>
</dbReference>
<comment type="similarity">
    <text evidence="2">Belongs to the RAP80 family.</text>
</comment>
<feature type="compositionally biased region" description="Acidic residues" evidence="11">
    <location>
        <begin position="622"/>
        <end position="632"/>
    </location>
</feature>
<dbReference type="GO" id="GO:0070530">
    <property type="term" value="F:K63-linked polyubiquitin modification-dependent protein binding"/>
    <property type="evidence" value="ECO:0007669"/>
    <property type="project" value="InterPro"/>
</dbReference>
<dbReference type="PANTHER" id="PTHR15932:SF2">
    <property type="entry name" value="BRCA1-A COMPLEX SUBUNIT RAP80"/>
    <property type="match status" value="1"/>
</dbReference>
<feature type="compositionally biased region" description="Polar residues" evidence="11">
    <location>
        <begin position="606"/>
        <end position="620"/>
    </location>
</feature>
<keyword evidence="7" id="KW-0234">DNA repair</keyword>
<dbReference type="GO" id="GO:0006302">
    <property type="term" value="P:double-strand break repair"/>
    <property type="evidence" value="ECO:0007669"/>
    <property type="project" value="InterPro"/>
</dbReference>
<evidence type="ECO:0000256" key="6">
    <source>
        <dbReference type="ARBA" id="ARBA00022853"/>
    </source>
</evidence>
<evidence type="ECO:0000256" key="11">
    <source>
        <dbReference type="SAM" id="MobiDB-lite"/>
    </source>
</evidence>
<feature type="compositionally biased region" description="Polar residues" evidence="11">
    <location>
        <begin position="769"/>
        <end position="784"/>
    </location>
</feature>
<dbReference type="Bgee" id="ENSXETG00000003513">
    <property type="expression patterns" value="Expressed in testis and 12 other cell types or tissues"/>
</dbReference>
<feature type="region of interest" description="Disordered" evidence="11">
    <location>
        <begin position="1"/>
        <end position="39"/>
    </location>
</feature>
<dbReference type="Xenbase" id="XB-GENE-492388">
    <property type="gene designation" value="sh2d4b"/>
</dbReference>
<feature type="compositionally biased region" description="Basic and acidic residues" evidence="11">
    <location>
        <begin position="513"/>
        <end position="522"/>
    </location>
</feature>
<accession>A0A803JXC9</accession>
<evidence type="ECO:0000256" key="5">
    <source>
        <dbReference type="ARBA" id="ARBA00022763"/>
    </source>
</evidence>
<dbReference type="Pfam" id="PF18282">
    <property type="entry name" value="RAP80_UIM"/>
    <property type="match status" value="1"/>
</dbReference>
<feature type="region of interest" description="Disordered" evidence="11">
    <location>
        <begin position="796"/>
        <end position="825"/>
    </location>
</feature>
<evidence type="ECO:0000313" key="13">
    <source>
        <dbReference type="Ensembl" id="ENSXETP00000112687"/>
    </source>
</evidence>
<dbReference type="InParanoid" id="A0A803JXC9"/>
<evidence type="ECO:0000256" key="3">
    <source>
        <dbReference type="ARBA" id="ARBA00021660"/>
    </source>
</evidence>
<dbReference type="GeneTree" id="ENSGT00390000007635"/>
<dbReference type="PROSITE" id="PS50330">
    <property type="entry name" value="UIM"/>
    <property type="match status" value="1"/>
</dbReference>
<feature type="domain" description="RAP80 N-terminal" evidence="12">
    <location>
        <begin position="81"/>
        <end position="133"/>
    </location>
</feature>
<evidence type="ECO:0000256" key="10">
    <source>
        <dbReference type="ARBA" id="ARBA00031558"/>
    </source>
</evidence>
<name>A0A803JXC9_XENTR</name>
<feature type="region of interest" description="Disordered" evidence="11">
    <location>
        <begin position="769"/>
        <end position="788"/>
    </location>
</feature>
<evidence type="ECO:0000256" key="7">
    <source>
        <dbReference type="ARBA" id="ARBA00023204"/>
    </source>
</evidence>
<feature type="region of interest" description="Disordered" evidence="11">
    <location>
        <begin position="506"/>
        <end position="643"/>
    </location>
</feature>
<dbReference type="GO" id="GO:0006325">
    <property type="term" value="P:chromatin organization"/>
    <property type="evidence" value="ECO:0007669"/>
    <property type="project" value="UniProtKB-KW"/>
</dbReference>
<evidence type="ECO:0000256" key="9">
    <source>
        <dbReference type="ARBA" id="ARBA00029973"/>
    </source>
</evidence>